<reference evidence="1" key="2">
    <citation type="submission" date="2021-01" db="EMBL/GenBank/DDBJ databases">
        <authorList>
            <person name="Schikora-Tamarit M.A."/>
        </authorList>
    </citation>
    <scope>NUCLEOTIDE SEQUENCE</scope>
    <source>
        <strain evidence="1">CBS2887</strain>
    </source>
</reference>
<sequence length="127" mass="13651">MIEPAPGRIKPFCGNVESMLVAMNSTSGCLKSGVFMELFVQSWVATTHDLVAKGSQFFNDTTLTKDPDLLVLWQFGELLQIGSSGISRTEHFILGDIQTELGELLSVLSSGLGGVVGDEDNGLVQFL</sequence>
<reference evidence="1" key="1">
    <citation type="journal article" date="2021" name="Open Biol.">
        <title>Shared evolutionary footprints suggest mitochondrial oxidative damage underlies multiple complex I losses in fungi.</title>
        <authorList>
            <person name="Schikora-Tamarit M.A."/>
            <person name="Marcet-Houben M."/>
            <person name="Nosek J."/>
            <person name="Gabaldon T."/>
        </authorList>
    </citation>
    <scope>NUCLEOTIDE SEQUENCE</scope>
    <source>
        <strain evidence="1">CBS2887</strain>
    </source>
</reference>
<comment type="caution">
    <text evidence="1">The sequence shown here is derived from an EMBL/GenBank/DDBJ whole genome shotgun (WGS) entry which is preliminary data.</text>
</comment>
<dbReference type="Proteomes" id="UP000774326">
    <property type="component" value="Unassembled WGS sequence"/>
</dbReference>
<proteinExistence type="predicted"/>
<evidence type="ECO:0000313" key="2">
    <source>
        <dbReference type="Proteomes" id="UP000774326"/>
    </source>
</evidence>
<keyword evidence="2" id="KW-1185">Reference proteome</keyword>
<protein>
    <submittedName>
        <fullName evidence="1">Uncharacterized protein</fullName>
    </submittedName>
</protein>
<organism evidence="1 2">
    <name type="scientific">Wickerhamomyces pijperi</name>
    <name type="common">Yeast</name>
    <name type="synonym">Pichia pijperi</name>
    <dbReference type="NCBI Taxonomy" id="599730"/>
    <lineage>
        <taxon>Eukaryota</taxon>
        <taxon>Fungi</taxon>
        <taxon>Dikarya</taxon>
        <taxon>Ascomycota</taxon>
        <taxon>Saccharomycotina</taxon>
        <taxon>Saccharomycetes</taxon>
        <taxon>Phaffomycetales</taxon>
        <taxon>Wickerhamomycetaceae</taxon>
        <taxon>Wickerhamomyces</taxon>
    </lineage>
</organism>
<name>A0A9P8Q0H3_WICPI</name>
<dbReference type="AlphaFoldDB" id="A0A9P8Q0H3"/>
<gene>
    <name evidence="1" type="ORF">WICPIJ_007094</name>
</gene>
<dbReference type="EMBL" id="JAEUBG010004152">
    <property type="protein sequence ID" value="KAH3681932.1"/>
    <property type="molecule type" value="Genomic_DNA"/>
</dbReference>
<accession>A0A9P8Q0H3</accession>
<evidence type="ECO:0000313" key="1">
    <source>
        <dbReference type="EMBL" id="KAH3681932.1"/>
    </source>
</evidence>